<dbReference type="AlphaFoldDB" id="A0A6I4IN06"/>
<dbReference type="Proteomes" id="UP000429232">
    <property type="component" value="Chromosome"/>
</dbReference>
<protein>
    <recommendedName>
        <fullName evidence="3">HEAT repeat protein</fullName>
    </recommendedName>
</protein>
<name>A0A6I4IN06_9SPHI</name>
<accession>A0A6I4IN06</accession>
<dbReference type="InterPro" id="IPR016024">
    <property type="entry name" value="ARM-type_fold"/>
</dbReference>
<dbReference type="KEGG" id="mgik:GO620_007930"/>
<evidence type="ECO:0000313" key="2">
    <source>
        <dbReference type="Proteomes" id="UP000429232"/>
    </source>
</evidence>
<evidence type="ECO:0000313" key="1">
    <source>
        <dbReference type="EMBL" id="QQL51361.1"/>
    </source>
</evidence>
<dbReference type="SUPFAM" id="SSF48371">
    <property type="entry name" value="ARM repeat"/>
    <property type="match status" value="1"/>
</dbReference>
<gene>
    <name evidence="1" type="ORF">GO620_007930</name>
</gene>
<sequence length="184" mass="21262">MALLSKEELLKQIETTLTKTKVVKLTALLQDQQFFLPDLIDLTFHEDKMRAFRSAWLLENLILLSPDGCIDDLHYVIEKFPLVKYESCMRHYAKIAMHLTGSNNKIIKNALIYIDLEPIVSKCFDWLIDPNVLVAVKVFAAQTLFNLKDRYQWIGGELKEQLIYLMRDGSAAMQSRGKKLLSKL</sequence>
<evidence type="ECO:0008006" key="3">
    <source>
        <dbReference type="Google" id="ProtNLM"/>
    </source>
</evidence>
<proteinExistence type="predicted"/>
<dbReference type="RefSeq" id="WP_157524029.1">
    <property type="nucleotide sequence ID" value="NZ_CP066775.1"/>
</dbReference>
<dbReference type="EMBL" id="CP066775">
    <property type="protein sequence ID" value="QQL51361.1"/>
    <property type="molecule type" value="Genomic_DNA"/>
</dbReference>
<reference evidence="1 2" key="1">
    <citation type="submission" date="2020-12" db="EMBL/GenBank/DDBJ databases">
        <title>HMF7856_wgs.fasta genome submission.</title>
        <authorList>
            <person name="Kang H."/>
            <person name="Kim H."/>
            <person name="Joh K."/>
        </authorList>
    </citation>
    <scope>NUCLEOTIDE SEQUENCE [LARGE SCALE GENOMIC DNA]</scope>
    <source>
        <strain evidence="1 2">HMF7856</strain>
    </source>
</reference>
<organism evidence="1 2">
    <name type="scientific">Mucilaginibacter ginkgonis</name>
    <dbReference type="NCBI Taxonomy" id="2682091"/>
    <lineage>
        <taxon>Bacteria</taxon>
        <taxon>Pseudomonadati</taxon>
        <taxon>Bacteroidota</taxon>
        <taxon>Sphingobacteriia</taxon>
        <taxon>Sphingobacteriales</taxon>
        <taxon>Sphingobacteriaceae</taxon>
        <taxon>Mucilaginibacter</taxon>
    </lineage>
</organism>
<keyword evidence="2" id="KW-1185">Reference proteome</keyword>